<keyword evidence="3" id="KW-1185">Reference proteome</keyword>
<sequence>MLDTPHDNAQADLTGNPVVIDLTNVDGVQEHISSSVPATETGTTNVQDVVQTDPTVQDASTSYQVVSGSNLEQQSRQLESDPQASNGNHQLMTDNPDATIHPNIEAEQNPIGSYLRWNRNHPPEQIIDEADVDKVAVVKRKYVSKNTANKDTDEVQVEIVDKKRPATASDAPAVKKKRTATGRAAPAEKDLALVTVGKDAVPIQIVEPISAVPAVRRHAQKRKAPKRKLRLSTGSDDEIVEQEPDVEHVEETQKEQTTFDDVDKIIDQVLTETAQMEQMWWNQILPRANSVKNKETDIQLVETAIGKEIDRAPVEDVGQIPLDEESQSIVDLLKRIPEDMMLPSVTAAEPTKIKFGHGISITVVTDGDWYKENLPKIAVNDKGKAPLVEPDTVKGHPARVILRRLAVMNLVKDIAAKEEHVLTWVETDSVQDALQRRLYIVAKYREMLLRKFLEAHRAYFSFGQPWSAMALQIIDSLSAAHSTSVKIC</sequence>
<dbReference type="AlphaFoldDB" id="A0A2Z7B640"/>
<evidence type="ECO:0000313" key="2">
    <source>
        <dbReference type="EMBL" id="KZV27179.1"/>
    </source>
</evidence>
<name>A0A2Z7B640_9LAMI</name>
<dbReference type="Proteomes" id="UP000250235">
    <property type="component" value="Unassembled WGS sequence"/>
</dbReference>
<gene>
    <name evidence="2" type="ORF">F511_31771</name>
</gene>
<evidence type="ECO:0000256" key="1">
    <source>
        <dbReference type="SAM" id="MobiDB-lite"/>
    </source>
</evidence>
<protein>
    <submittedName>
        <fullName evidence="2">Uncharacterized protein</fullName>
    </submittedName>
</protein>
<feature type="compositionally biased region" description="Polar residues" evidence="1">
    <location>
        <begin position="63"/>
        <end position="93"/>
    </location>
</feature>
<proteinExistence type="predicted"/>
<feature type="region of interest" description="Disordered" evidence="1">
    <location>
        <begin position="165"/>
        <end position="184"/>
    </location>
</feature>
<dbReference type="EMBL" id="KV010651">
    <property type="protein sequence ID" value="KZV27179.1"/>
    <property type="molecule type" value="Genomic_DNA"/>
</dbReference>
<organism evidence="2 3">
    <name type="scientific">Dorcoceras hygrometricum</name>
    <dbReference type="NCBI Taxonomy" id="472368"/>
    <lineage>
        <taxon>Eukaryota</taxon>
        <taxon>Viridiplantae</taxon>
        <taxon>Streptophyta</taxon>
        <taxon>Embryophyta</taxon>
        <taxon>Tracheophyta</taxon>
        <taxon>Spermatophyta</taxon>
        <taxon>Magnoliopsida</taxon>
        <taxon>eudicotyledons</taxon>
        <taxon>Gunneridae</taxon>
        <taxon>Pentapetalae</taxon>
        <taxon>asterids</taxon>
        <taxon>lamiids</taxon>
        <taxon>Lamiales</taxon>
        <taxon>Gesneriaceae</taxon>
        <taxon>Didymocarpoideae</taxon>
        <taxon>Trichosporeae</taxon>
        <taxon>Loxocarpinae</taxon>
        <taxon>Dorcoceras</taxon>
    </lineage>
</organism>
<feature type="region of interest" description="Disordered" evidence="1">
    <location>
        <begin position="63"/>
        <end position="103"/>
    </location>
</feature>
<reference evidence="2 3" key="1">
    <citation type="journal article" date="2015" name="Proc. Natl. Acad. Sci. U.S.A.">
        <title>The resurrection genome of Boea hygrometrica: A blueprint for survival of dehydration.</title>
        <authorList>
            <person name="Xiao L."/>
            <person name="Yang G."/>
            <person name="Zhang L."/>
            <person name="Yang X."/>
            <person name="Zhao S."/>
            <person name="Ji Z."/>
            <person name="Zhou Q."/>
            <person name="Hu M."/>
            <person name="Wang Y."/>
            <person name="Chen M."/>
            <person name="Xu Y."/>
            <person name="Jin H."/>
            <person name="Xiao X."/>
            <person name="Hu G."/>
            <person name="Bao F."/>
            <person name="Hu Y."/>
            <person name="Wan P."/>
            <person name="Li L."/>
            <person name="Deng X."/>
            <person name="Kuang T."/>
            <person name="Xiang C."/>
            <person name="Zhu J.K."/>
            <person name="Oliver M.J."/>
            <person name="He Y."/>
        </authorList>
    </citation>
    <scope>NUCLEOTIDE SEQUENCE [LARGE SCALE GENOMIC DNA]</scope>
    <source>
        <strain evidence="3">cv. XS01</strain>
    </source>
</reference>
<accession>A0A2Z7B640</accession>
<evidence type="ECO:0000313" key="3">
    <source>
        <dbReference type="Proteomes" id="UP000250235"/>
    </source>
</evidence>